<evidence type="ECO:0000313" key="1">
    <source>
        <dbReference type="EMBL" id="KAK7869723.1"/>
    </source>
</evidence>
<dbReference type="Proteomes" id="UP001378592">
    <property type="component" value="Unassembled WGS sequence"/>
</dbReference>
<accession>A0AAN9VSX5</accession>
<reference evidence="1 2" key="1">
    <citation type="submission" date="2024-03" db="EMBL/GenBank/DDBJ databases">
        <title>The genome assembly and annotation of the cricket Gryllus longicercus Weissman &amp; Gray.</title>
        <authorList>
            <person name="Szrajer S."/>
            <person name="Gray D."/>
            <person name="Ylla G."/>
        </authorList>
    </citation>
    <scope>NUCLEOTIDE SEQUENCE [LARGE SCALE GENOMIC DNA]</scope>
    <source>
        <strain evidence="1">DAG 2021-001</strain>
        <tissue evidence="1">Whole body minus gut</tissue>
    </source>
</reference>
<proteinExistence type="predicted"/>
<name>A0AAN9VSX5_9ORTH</name>
<organism evidence="1 2">
    <name type="scientific">Gryllus longicercus</name>
    <dbReference type="NCBI Taxonomy" id="2509291"/>
    <lineage>
        <taxon>Eukaryota</taxon>
        <taxon>Metazoa</taxon>
        <taxon>Ecdysozoa</taxon>
        <taxon>Arthropoda</taxon>
        <taxon>Hexapoda</taxon>
        <taxon>Insecta</taxon>
        <taxon>Pterygota</taxon>
        <taxon>Neoptera</taxon>
        <taxon>Polyneoptera</taxon>
        <taxon>Orthoptera</taxon>
        <taxon>Ensifera</taxon>
        <taxon>Gryllidea</taxon>
        <taxon>Grylloidea</taxon>
        <taxon>Gryllidae</taxon>
        <taxon>Gryllinae</taxon>
        <taxon>Gryllus</taxon>
    </lineage>
</organism>
<sequence length="146" mass="16145">MLVTAANAEEDMEYSPIFPRSFHPGIIPCLPKKDCSTVLCKRICPEDCPSGRTIRCGCCDVCLVELECGEQCRFFVPNNARCGPGLRCGSYGQCEYKPGFLPGVPAPGYPHRPHCPPRPRPPHCLPPPPPRPPRCHRHPPPQKCTC</sequence>
<dbReference type="AlphaFoldDB" id="A0AAN9VSX5"/>
<gene>
    <name evidence="1" type="ORF">R5R35_011792</name>
</gene>
<protein>
    <recommendedName>
        <fullName evidence="3">IGFBP N-terminal domain-containing protein</fullName>
    </recommendedName>
</protein>
<evidence type="ECO:0008006" key="3">
    <source>
        <dbReference type="Google" id="ProtNLM"/>
    </source>
</evidence>
<comment type="caution">
    <text evidence="1">The sequence shown here is derived from an EMBL/GenBank/DDBJ whole genome shotgun (WGS) entry which is preliminary data.</text>
</comment>
<dbReference type="EMBL" id="JAZDUA010000070">
    <property type="protein sequence ID" value="KAK7869723.1"/>
    <property type="molecule type" value="Genomic_DNA"/>
</dbReference>
<keyword evidence="2" id="KW-1185">Reference proteome</keyword>
<evidence type="ECO:0000313" key="2">
    <source>
        <dbReference type="Proteomes" id="UP001378592"/>
    </source>
</evidence>